<name>A0ABR1AR10_POLSC</name>
<feature type="region of interest" description="Disordered" evidence="1">
    <location>
        <begin position="32"/>
        <end position="68"/>
    </location>
</feature>
<keyword evidence="3" id="KW-1185">Reference proteome</keyword>
<comment type="caution">
    <text evidence="2">The sequence shown here is derived from an EMBL/GenBank/DDBJ whole genome shotgun (WGS) entry which is preliminary data.</text>
</comment>
<sequence>MPGLEVDKGAEEFSKRRFFVATVTHKDLLKRIEDSQPETGEITSKVILAKPFPRDDDDDDDDDKRRKRNEFLSLSRQEEEKEEFTYFVDFNQALKRQKRKNTTPTAERNALKKLQATTIVGKLSPGVQQ</sequence>
<organism evidence="2 3">
    <name type="scientific">Polyplax serrata</name>
    <name type="common">Common mouse louse</name>
    <dbReference type="NCBI Taxonomy" id="468196"/>
    <lineage>
        <taxon>Eukaryota</taxon>
        <taxon>Metazoa</taxon>
        <taxon>Ecdysozoa</taxon>
        <taxon>Arthropoda</taxon>
        <taxon>Hexapoda</taxon>
        <taxon>Insecta</taxon>
        <taxon>Pterygota</taxon>
        <taxon>Neoptera</taxon>
        <taxon>Paraneoptera</taxon>
        <taxon>Psocodea</taxon>
        <taxon>Troctomorpha</taxon>
        <taxon>Phthiraptera</taxon>
        <taxon>Anoplura</taxon>
        <taxon>Polyplacidae</taxon>
        <taxon>Polyplax</taxon>
    </lineage>
</organism>
<proteinExistence type="predicted"/>
<evidence type="ECO:0000256" key="1">
    <source>
        <dbReference type="SAM" id="MobiDB-lite"/>
    </source>
</evidence>
<accession>A0ABR1AR10</accession>
<reference evidence="2 3" key="1">
    <citation type="submission" date="2023-09" db="EMBL/GenBank/DDBJ databases">
        <title>Genomes of two closely related lineages of the louse Polyplax serrata with different host specificities.</title>
        <authorList>
            <person name="Martinu J."/>
            <person name="Tarabai H."/>
            <person name="Stefka J."/>
            <person name="Hypsa V."/>
        </authorList>
    </citation>
    <scope>NUCLEOTIDE SEQUENCE [LARGE SCALE GENOMIC DNA]</scope>
    <source>
        <strain evidence="2">98ZLc_SE</strain>
    </source>
</reference>
<evidence type="ECO:0000313" key="3">
    <source>
        <dbReference type="Proteomes" id="UP001359485"/>
    </source>
</evidence>
<protein>
    <submittedName>
        <fullName evidence="2">Uncharacterized protein</fullName>
    </submittedName>
</protein>
<gene>
    <name evidence="2" type="ORF">RUM44_011253</name>
</gene>
<dbReference type="EMBL" id="JAWJWF010000046">
    <property type="protein sequence ID" value="KAK6624394.1"/>
    <property type="molecule type" value="Genomic_DNA"/>
</dbReference>
<dbReference type="Proteomes" id="UP001359485">
    <property type="component" value="Unassembled WGS sequence"/>
</dbReference>
<evidence type="ECO:0000313" key="2">
    <source>
        <dbReference type="EMBL" id="KAK6624394.1"/>
    </source>
</evidence>